<evidence type="ECO:0000259" key="1">
    <source>
        <dbReference type="Pfam" id="PF07705"/>
    </source>
</evidence>
<dbReference type="Gene3D" id="2.60.40.10">
    <property type="entry name" value="Immunoglobulins"/>
    <property type="match status" value="16"/>
</dbReference>
<feature type="domain" description="CARDB" evidence="1">
    <location>
        <begin position="912"/>
        <end position="1029"/>
    </location>
</feature>
<dbReference type="InterPro" id="IPR011635">
    <property type="entry name" value="CARDB"/>
</dbReference>
<feature type="domain" description="CARDB" evidence="1">
    <location>
        <begin position="160"/>
        <end position="270"/>
    </location>
</feature>
<dbReference type="InterPro" id="IPR013783">
    <property type="entry name" value="Ig-like_fold"/>
</dbReference>
<protein>
    <recommendedName>
        <fullName evidence="1">CARDB domain-containing protein</fullName>
    </recommendedName>
</protein>
<evidence type="ECO:0000313" key="3">
    <source>
        <dbReference type="Proteomes" id="UP000518300"/>
    </source>
</evidence>
<dbReference type="EMBL" id="JABBJJ010000077">
    <property type="protein sequence ID" value="NMO16768.1"/>
    <property type="molecule type" value="Genomic_DNA"/>
</dbReference>
<organism evidence="2 3">
    <name type="scientific">Pyxidicoccus fallax</name>
    <dbReference type="NCBI Taxonomy" id="394095"/>
    <lineage>
        <taxon>Bacteria</taxon>
        <taxon>Pseudomonadati</taxon>
        <taxon>Myxococcota</taxon>
        <taxon>Myxococcia</taxon>
        <taxon>Myxococcales</taxon>
        <taxon>Cystobacterineae</taxon>
        <taxon>Myxococcaceae</taxon>
        <taxon>Pyxidicoccus</taxon>
    </lineage>
</organism>
<comment type="caution">
    <text evidence="2">The sequence shown here is derived from an EMBL/GenBank/DDBJ whole genome shotgun (WGS) entry which is preliminary data.</text>
</comment>
<feature type="domain" description="CARDB" evidence="1">
    <location>
        <begin position="1668"/>
        <end position="1778"/>
    </location>
</feature>
<feature type="domain" description="CARDB" evidence="1">
    <location>
        <begin position="1039"/>
        <end position="1157"/>
    </location>
</feature>
<feature type="domain" description="CARDB" evidence="1">
    <location>
        <begin position="1911"/>
        <end position="2025"/>
    </location>
</feature>
<name>A0A848LHY8_9BACT</name>
<accession>A0A848LHY8</accession>
<sequence>MRRDFRRGTLGALALGTLVACGGEGTPSPDATPTRTRQGLLDGPDLAVTSLRAPPSALSGSTFPVNLTLCNQGNWSAGMELMLVLSEDSDLSVVTDPVVDSVYFGYQPPGQCVQHIAWVTAPQQGTWYLGAIADPYGYEPESNEGNNTRLHGPMGIGYGPDFVITEVKGDASSAPGAAFEASVTVCNQGTASDAAMVQLYLSTDATGPRPEDPPVWGAWTDFLSPGQCRAVPMMLPANPPPPGTEGAYFLSAIVDPDNERFELIEDNNAHAGYRMGVGHRPDFTVTHVRAPASRMPGQPLVVDVTVCNQGTEADFLDVEVYLSADATLRPSDGTQPPEDFLVGAVSLGHFPPHQCHTTQVYGHAELPPSMTGGAVYLGAVVDPHDQRAEFFEDNNTGPLHRMGVGYQPDFIITSVKGPTAVRPDAPFQARVTVCNQGTAGDSTEVELYLSADATLRPWTQDGPQEDARVGQAFVGYLNPEQCTTVPVSGTATVPYASGPGSFHLGAVVNPHPQWPEFLADNNTYTGDRMGVGNAPDFTVAEVKGPGGVAFGQPLTARVKVCNQGTETGQGDVTLLLSADDRIPPIDEPGPIEDRPVGSAPVGPLAPGQCVDVSVSGSAYPPAPGGEGPYYLGAAVMPSLGDLNPENNTRVGDRVGLGSRPDFVVTGVKGPPSALPGQSFTSQVTVCNQGTQTDNAEVMLLLSTDDVILPWQQPGVDSDVFLGATMVGALAPGQCSTVSVPGSLNSQPYWQSAYHVGAFVDPGFMRSELIEDNNAHPGYRLGVGNGPDFIVTNVKGPGSVRPGQPLTAQVTVCNQGTQPDGADVNLYLSAEPLSPPDSGPSMPQVRIVGSAPTPYLSPGQCAQVPVTGPANLPSPDQEGAWHLGAIVDAGNQRLELIEDNNLHPGYVLGVGNRPDFIVTGVTGPTSVQPGQPLTAKVTVCNQGTQPGDLHVALLLSADEVIRRPEGTSPYEDVLVVGAQFGSLPPDQCATVPLTGSATAPPPGPDHPFHLGAIVDPDNATAEILEDNNTHAGYRLGVGSRPDFVVTEVKGPASVLPGQLLTARVTVCNQGTQPETAEVELYLSADTLLRRSTTSVGGEDTRLGRALLGALAPGQCATASVSGNAYLPPQGSEGLYHLGAWVDPANQRPELIEDNNVHTLTRVGVGERLDFVITEVNGPGAVKLGQPLTAWVTVCNQGTWAGDASVGLFLSQQGSASTSTRSPVGFTSTGLLQPGQCAPVPVTGPAYPPAPGLEGLYQLGAEVDPGNQRPEFNEDNNTHAGYGLGIGNLPDFVVTHVKGPASVTSGQLLTAQVTVCNRGTEPGDIDVGLFLSADAVIQPGTAGPTAGDMPVGFAPTGPLNPEQCATVTVKGSAYLPPPGTEGAWNLGAFVDPGAQRPELNEDNNTHPGYVLGVGNRADFIVAAVKAPASVQAGQTLTALVTVCNQGTQPGVPEVLLAVSADTDIRVATGPTQPQDDRIVGSTLMPAINPGQCGSARVSGTAYPPAPGDGPFYLGALVDPDSRVAELIESNNVLATHRLGVGNRPDFTVTAVTGPSSVTPGAPLTAQVTVCNQGTLPGSADVGLYLSPDANLLPSGPGGFGEDILVSRVTLGTLSPSQCVTVPISGSAQRPPPGVDGAYHLGAIVDPGNAVLELNEDNNTHAGYRLGLGYQPDFVVTEVKGPARSVAPGSGFSVSVTVCNRGTQSDLTDVYVYLSADDTLHLAEDFRVGVLAGMGGTAGKCVSRMLNAPGLPMVPEGGYTLIAVVDPENTRMELIEDNNTLAGDRLGLGRQPDFVIESVTSPSSVRAGASLNIDAAICNRGLTSGSVDVEFFLFASPGTGTRTAPPDAIFLGRVTGVPISAGQCFDHYSSRAVPSWLPEGTYYVGAVADPTNTRVEVIEDNNVRVAGRVGVGLRPDFVVTSVTAPTSVQLGAALTTTVTVCNRGTVTATTDVDLFFSVDTYVRAPMPSLPAEDTFLGTVANVSVGASQCVTRTVPVNANAPAAGSYYVGAVADPRHSAMEHFEDNNTLAGTFVSVMP</sequence>
<feature type="domain" description="CARDB" evidence="1">
    <location>
        <begin position="786"/>
        <end position="901"/>
    </location>
</feature>
<proteinExistence type="predicted"/>
<feature type="domain" description="CARDB" evidence="1">
    <location>
        <begin position="1541"/>
        <end position="1658"/>
    </location>
</feature>
<dbReference type="Pfam" id="PF07705">
    <property type="entry name" value="CARDB"/>
    <property type="match status" value="9"/>
</dbReference>
<feature type="domain" description="CARDB" evidence="1">
    <location>
        <begin position="1288"/>
        <end position="1403"/>
    </location>
</feature>
<dbReference type="PROSITE" id="PS51257">
    <property type="entry name" value="PROKAR_LIPOPROTEIN"/>
    <property type="match status" value="1"/>
</dbReference>
<keyword evidence="3" id="KW-1185">Reference proteome</keyword>
<feature type="domain" description="CARDB" evidence="1">
    <location>
        <begin position="1415"/>
        <end position="1532"/>
    </location>
</feature>
<evidence type="ECO:0000313" key="2">
    <source>
        <dbReference type="EMBL" id="NMO16768.1"/>
    </source>
</evidence>
<dbReference type="Proteomes" id="UP000518300">
    <property type="component" value="Unassembled WGS sequence"/>
</dbReference>
<dbReference type="RefSeq" id="WP_169346055.1">
    <property type="nucleotide sequence ID" value="NZ_JABBJJ010000077.1"/>
</dbReference>
<reference evidence="2 3" key="1">
    <citation type="submission" date="2020-04" db="EMBL/GenBank/DDBJ databases">
        <title>Draft genome of Pyxidicoccus fallax type strain.</title>
        <authorList>
            <person name="Whitworth D.E."/>
        </authorList>
    </citation>
    <scope>NUCLEOTIDE SEQUENCE [LARGE SCALE GENOMIC DNA]</scope>
    <source>
        <strain evidence="2 3">DSM 14698</strain>
    </source>
</reference>
<gene>
    <name evidence="2" type="ORF">HG543_18145</name>
</gene>